<protein>
    <submittedName>
        <fullName evidence="1">BQ5605_C030g10865 protein</fullName>
    </submittedName>
    <submittedName>
        <fullName evidence="2">BQ5605_C030g10873 protein</fullName>
    </submittedName>
    <submittedName>
        <fullName evidence="3">BQ5605_C030g10886 protein</fullName>
    </submittedName>
</protein>
<sequence length="48" mass="5430">MGLHKVFKLSSPPTGDRLQQDACSCLVNHDNLVRLYLPRSHVFCDSCQ</sequence>
<dbReference type="AlphaFoldDB" id="A0A2X0NAZ8"/>
<dbReference type="Proteomes" id="UP000249464">
    <property type="component" value="Unassembled WGS sequence"/>
</dbReference>
<dbReference type="EMBL" id="FQNC01000069">
    <property type="protein sequence ID" value="SGZ09350.1"/>
    <property type="molecule type" value="Genomic_DNA"/>
</dbReference>
<dbReference type="EMBL" id="FQNC01000069">
    <property type="protein sequence ID" value="SGZ09600.1"/>
    <property type="molecule type" value="Genomic_DNA"/>
</dbReference>
<name>A0A2X0NAZ8_9BASI</name>
<evidence type="ECO:0000313" key="1">
    <source>
        <dbReference type="EMBL" id="SGZ09350.1"/>
    </source>
</evidence>
<proteinExistence type="predicted"/>
<evidence type="ECO:0000313" key="3">
    <source>
        <dbReference type="EMBL" id="SGZ09600.1"/>
    </source>
</evidence>
<evidence type="ECO:0000313" key="4">
    <source>
        <dbReference type="Proteomes" id="UP000249464"/>
    </source>
</evidence>
<gene>
    <name evidence="2" type="primary">BQ5605_C030g10873</name>
    <name evidence="1" type="synonym">BQ5605_C030g10865</name>
    <name evidence="3" type="synonym">BQ5605_C030g10886</name>
    <name evidence="1" type="ORF">BQ5605_C030G10865</name>
    <name evidence="2" type="ORF">BQ5605_C030G10873</name>
    <name evidence="3" type="ORF">BQ5605_C030G10886</name>
</gene>
<dbReference type="EMBL" id="FQNC01000069">
    <property type="protein sequence ID" value="SGZ09445.1"/>
    <property type="molecule type" value="Genomic_DNA"/>
</dbReference>
<reference evidence="2 4" key="1">
    <citation type="submission" date="2016-11" db="EMBL/GenBank/DDBJ databases">
        <authorList>
            <person name="Jaros S."/>
            <person name="Januszkiewicz K."/>
            <person name="Wedrychowicz H."/>
        </authorList>
    </citation>
    <scope>NUCLEOTIDE SEQUENCE [LARGE SCALE GENOMIC DNA]</scope>
</reference>
<organism evidence="2 4">
    <name type="scientific">Microbotryum silenes-dioicae</name>
    <dbReference type="NCBI Taxonomy" id="796604"/>
    <lineage>
        <taxon>Eukaryota</taxon>
        <taxon>Fungi</taxon>
        <taxon>Dikarya</taxon>
        <taxon>Basidiomycota</taxon>
        <taxon>Pucciniomycotina</taxon>
        <taxon>Microbotryomycetes</taxon>
        <taxon>Microbotryales</taxon>
        <taxon>Microbotryaceae</taxon>
        <taxon>Microbotryum</taxon>
    </lineage>
</organism>
<accession>A0A2X0NAZ8</accession>
<keyword evidence="4" id="KW-1185">Reference proteome</keyword>
<evidence type="ECO:0000313" key="2">
    <source>
        <dbReference type="EMBL" id="SGZ09445.1"/>
    </source>
</evidence>